<evidence type="ECO:0000313" key="4">
    <source>
        <dbReference type="EMBL" id="TGO69688.1"/>
    </source>
</evidence>
<proteinExistence type="predicted"/>
<dbReference type="SUPFAM" id="SSF48403">
    <property type="entry name" value="Ankyrin repeat"/>
    <property type="match status" value="1"/>
</dbReference>
<dbReference type="InterPro" id="IPR027417">
    <property type="entry name" value="P-loop_NTPase"/>
</dbReference>
<dbReference type="Proteomes" id="UP000297452">
    <property type="component" value="Unassembled WGS sequence"/>
</dbReference>
<evidence type="ECO:0000256" key="1">
    <source>
        <dbReference type="ARBA" id="ARBA00022737"/>
    </source>
</evidence>
<dbReference type="InterPro" id="IPR056884">
    <property type="entry name" value="NPHP3-like_N"/>
</dbReference>
<dbReference type="EMBL" id="PQXJ01000008">
    <property type="protein sequence ID" value="TGO69688.1"/>
    <property type="molecule type" value="Genomic_DNA"/>
</dbReference>
<keyword evidence="2" id="KW-0040">ANK repeat</keyword>
<protein>
    <recommendedName>
        <fullName evidence="3">Nephrocystin 3-like N-terminal domain-containing protein</fullName>
    </recommendedName>
</protein>
<evidence type="ECO:0000259" key="3">
    <source>
        <dbReference type="Pfam" id="PF24883"/>
    </source>
</evidence>
<dbReference type="Pfam" id="PF12796">
    <property type="entry name" value="Ank_2"/>
    <property type="match status" value="1"/>
</dbReference>
<evidence type="ECO:0000313" key="5">
    <source>
        <dbReference type="Proteomes" id="UP000297452"/>
    </source>
</evidence>
<dbReference type="Gene3D" id="3.40.50.300">
    <property type="entry name" value="P-loop containing nucleotide triphosphate hydrolases"/>
    <property type="match status" value="1"/>
</dbReference>
<evidence type="ECO:0000256" key="2">
    <source>
        <dbReference type="PROSITE-ProRule" id="PRU00023"/>
    </source>
</evidence>
<feature type="repeat" description="ANK" evidence="2">
    <location>
        <begin position="506"/>
        <end position="538"/>
    </location>
</feature>
<dbReference type="STRING" id="278944.A0A4Z1J7Y8"/>
<dbReference type="PANTHER" id="PTHR10039">
    <property type="entry name" value="AMELOGENIN"/>
    <property type="match status" value="1"/>
</dbReference>
<keyword evidence="5" id="KW-1185">Reference proteome</keyword>
<dbReference type="PROSITE" id="PS50297">
    <property type="entry name" value="ANK_REP_REGION"/>
    <property type="match status" value="2"/>
</dbReference>
<name>A0A4Z1J7Y8_9HELO</name>
<keyword evidence="1" id="KW-0677">Repeat</keyword>
<gene>
    <name evidence="4" type="ORF">BOTNAR_0008g00550</name>
</gene>
<dbReference type="OrthoDB" id="1577640at2759"/>
<accession>A0A4Z1J7Y8</accession>
<dbReference type="InterPro" id="IPR036770">
    <property type="entry name" value="Ankyrin_rpt-contain_sf"/>
</dbReference>
<dbReference type="PANTHER" id="PTHR10039:SF16">
    <property type="entry name" value="GPI INOSITOL-DEACYLASE"/>
    <property type="match status" value="1"/>
</dbReference>
<dbReference type="InterPro" id="IPR002110">
    <property type="entry name" value="Ankyrin_rpt"/>
</dbReference>
<organism evidence="4 5">
    <name type="scientific">Botryotinia narcissicola</name>
    <dbReference type="NCBI Taxonomy" id="278944"/>
    <lineage>
        <taxon>Eukaryota</taxon>
        <taxon>Fungi</taxon>
        <taxon>Dikarya</taxon>
        <taxon>Ascomycota</taxon>
        <taxon>Pezizomycotina</taxon>
        <taxon>Leotiomycetes</taxon>
        <taxon>Helotiales</taxon>
        <taxon>Sclerotiniaceae</taxon>
        <taxon>Botryotinia</taxon>
    </lineage>
</organism>
<dbReference type="AlphaFoldDB" id="A0A4Z1J7Y8"/>
<reference evidence="4 5" key="1">
    <citation type="submission" date="2017-12" db="EMBL/GenBank/DDBJ databases">
        <title>Comparative genomics of Botrytis spp.</title>
        <authorList>
            <person name="Valero-Jimenez C.A."/>
            <person name="Tapia P."/>
            <person name="Veloso J."/>
            <person name="Silva-Moreno E."/>
            <person name="Staats M."/>
            <person name="Valdes J.H."/>
            <person name="Van Kan J.A.L."/>
        </authorList>
    </citation>
    <scope>NUCLEOTIDE SEQUENCE [LARGE SCALE GENOMIC DNA]</scope>
    <source>
        <strain evidence="4 5">MUCL2120</strain>
    </source>
</reference>
<comment type="caution">
    <text evidence="4">The sequence shown here is derived from an EMBL/GenBank/DDBJ whole genome shotgun (WGS) entry which is preliminary data.</text>
</comment>
<dbReference type="Gene3D" id="1.25.40.20">
    <property type="entry name" value="Ankyrin repeat-containing domain"/>
    <property type="match status" value="1"/>
</dbReference>
<feature type="repeat" description="ANK" evidence="2">
    <location>
        <begin position="539"/>
        <end position="572"/>
    </location>
</feature>
<dbReference type="SMART" id="SM00248">
    <property type="entry name" value="ANK"/>
    <property type="match status" value="3"/>
</dbReference>
<feature type="domain" description="Nephrocystin 3-like N-terminal" evidence="3">
    <location>
        <begin position="34"/>
        <end position="158"/>
    </location>
</feature>
<dbReference type="PROSITE" id="PS50088">
    <property type="entry name" value="ANK_REPEAT"/>
    <property type="match status" value="2"/>
</dbReference>
<sequence length="589" mass="67391">MPFYGFMVFWEDCAMVTSALKYTWTVNNSQLYTSSTIVEHLMTQVQQHPKIALAYFYFDFNGDLNSALKSLIAQLSAQSSVIPRSLTNLYQELSTKTSTSPTDDALLECFRDILLSFHHIYIVFDALDEAARNTEVLSFISTIKAWKYQRLRLLVTSRQLTEIEEVLSPLVSNRMCLQDNMSARSGIRYFVSEKMEHDKIMSKWPQDIRDQIEFKLTQEGDGIVSAIRKAMKTLPKSLDETYERILQQIDVDHRSEVSKILQALTVAAKPLNVEELVEILAIDFDRDLPCFDEDSRLLNPEIILSICSSLVTKFEPRSGQDGEFRNRWERDSKRQDSIYSSPGVKLAHASVADYLTRTTTSPFHYTQCTARQFMAQACLAYLLNPEFSQGHDRELLKSRYRKYPFLRHLTINWPRYVNRGPGDPDHYLAPRTRKLLHAFFETHNLEHGGNFAFWLGMMMPSAPGKDSYMLRTHPLYYVASFGLADIVRIILDTQTDIDIDALGGRAHATALHVACYRDHYKVAKLLLERGANPDTPNVSGESPLYWASTNNPDGSMVELLLEHGADKTGRQKWVSGNDMPEVPTVLCYR</sequence>
<dbReference type="Pfam" id="PF24883">
    <property type="entry name" value="NPHP3_N"/>
    <property type="match status" value="1"/>
</dbReference>